<proteinExistence type="inferred from homology"/>
<reference evidence="12 13" key="3">
    <citation type="submission" date="2020-08" db="EMBL/GenBank/DDBJ databases">
        <title>Sequencing the genomes of 1000 actinobacteria strains.</title>
        <authorList>
            <person name="Klenk H.-P."/>
        </authorList>
    </citation>
    <scope>NUCLEOTIDE SEQUENCE [LARGE SCALE GENOMIC DNA]</scope>
    <source>
        <strain evidence="12 13">DSM 44772</strain>
    </source>
</reference>
<dbReference type="Gene3D" id="3.50.50.60">
    <property type="entry name" value="FAD/NAD(P)-binding domain"/>
    <property type="match status" value="2"/>
</dbReference>
<sequence>MGSSSTAGAEPEHHEHEVDVLVVGSGAGGLTAALRAHDRGLSVLVVEKAGRFGGSSALSGGGLWIPGAPAQVRGGHRADRDGTLHYLEQLTEGLVGRERLVSYVDNGPAMMAYLEAASEHLRFVWKPGYPDYYPELPGGSAQGSVINVPQIDLRLLGDDQERLLPPPAVAPKGFWIAPNELVDFYRLRQSWKGKRVFLRLLWRMVRARLLGERYATMGQSLVARLLLALRERDVPLWASSPMTALLVEEDGRVVGARVERDGAPVRVAARHGVVIASGGFEHNAELRREHQPMADPSVSLGAASNTGDGILAAREAGAGLDLLDSAWWYPAVAWRPGNVQFSLNERMMASQLIVNGAGERYINEAAPYQDFGQRMIRGEEDGVPHIPSWLIMDERCWRSYVVFGHLPLSRIPFAPVPTGRRIPDSWLESGSVAVADDVAGLAAAIGVPAENLHRTVERYNALAEAGRDDDFHRGKSVYERYYADVTLPAPNLAPLGEGRLLAFRLILSDLGTNGGIVTDERARALRGDGSVIPGLYATGNATAAVMGRSYAGAGATLGPAMTFGYVAADDIAERAGRPALEDAPGSAS</sequence>
<dbReference type="InterPro" id="IPR036188">
    <property type="entry name" value="FAD/NAD-bd_sf"/>
</dbReference>
<dbReference type="Proteomes" id="UP001501427">
    <property type="component" value="Unassembled WGS sequence"/>
</dbReference>
<dbReference type="RefSeq" id="WP_184885510.1">
    <property type="nucleotide sequence ID" value="NZ_BAAAHD010000032.1"/>
</dbReference>
<evidence type="ECO:0000256" key="5">
    <source>
        <dbReference type="ARBA" id="ARBA00023221"/>
    </source>
</evidence>
<evidence type="ECO:0000313" key="12">
    <source>
        <dbReference type="EMBL" id="MBB4775925.1"/>
    </source>
</evidence>
<dbReference type="EC" id="1.3.99.4" evidence="8"/>
<keyword evidence="5" id="KW-0443">Lipid metabolism</keyword>
<dbReference type="EMBL" id="BAAAHD010000032">
    <property type="protein sequence ID" value="GAA0570664.1"/>
    <property type="molecule type" value="Genomic_DNA"/>
</dbReference>
<reference evidence="11" key="1">
    <citation type="journal article" date="2014" name="Int. J. Syst. Evol. Microbiol.">
        <title>Complete genome of a new Firmicutes species belonging to the dominant human colonic microbiota ('Ruminococcus bicirculans') reveals two chromosomes and a selective capacity to utilize plant glucans.</title>
        <authorList>
            <consortium name="NISC Comparative Sequencing Program"/>
            <person name="Wegmann U."/>
            <person name="Louis P."/>
            <person name="Goesmann A."/>
            <person name="Henrissat B."/>
            <person name="Duncan S.H."/>
            <person name="Flint H.J."/>
        </authorList>
    </citation>
    <scope>NUCLEOTIDE SEQUENCE</scope>
    <source>
        <strain evidence="11">JCM 10667</strain>
    </source>
</reference>
<dbReference type="PRINTS" id="PR00411">
    <property type="entry name" value="PNDRDTASEI"/>
</dbReference>
<gene>
    <name evidence="12" type="ORF">F4557_004343</name>
    <name evidence="11" type="ORF">GCM10009546_36770</name>
</gene>
<accession>A0A7W7MZK0</accession>
<keyword evidence="3" id="KW-0274">FAD</keyword>
<dbReference type="InterPro" id="IPR050315">
    <property type="entry name" value="FAD-oxidoreductase_2"/>
</dbReference>
<dbReference type="Gene3D" id="3.90.700.10">
    <property type="entry name" value="Succinate dehydrogenase/fumarate reductase flavoprotein, catalytic domain"/>
    <property type="match status" value="1"/>
</dbReference>
<dbReference type="EMBL" id="JACHMV010000001">
    <property type="protein sequence ID" value="MBB4775925.1"/>
    <property type="molecule type" value="Genomic_DNA"/>
</dbReference>
<dbReference type="InterPro" id="IPR027477">
    <property type="entry name" value="Succ_DH/fumarate_Rdtase_cat_sf"/>
</dbReference>
<evidence type="ECO:0000256" key="1">
    <source>
        <dbReference type="ARBA" id="ARBA00001974"/>
    </source>
</evidence>
<feature type="domain" description="FAD-dependent oxidoreductase 2 FAD-binding" evidence="10">
    <location>
        <begin position="19"/>
        <end position="557"/>
    </location>
</feature>
<evidence type="ECO:0000313" key="11">
    <source>
        <dbReference type="EMBL" id="GAA0570664.1"/>
    </source>
</evidence>
<dbReference type="GO" id="GO:0008202">
    <property type="term" value="P:steroid metabolic process"/>
    <property type="evidence" value="ECO:0007669"/>
    <property type="project" value="UniProtKB-KW"/>
</dbReference>
<dbReference type="GO" id="GO:0047571">
    <property type="term" value="F:3-oxosteroid 1-dehydrogenase activity"/>
    <property type="evidence" value="ECO:0007669"/>
    <property type="project" value="UniProtKB-EC"/>
</dbReference>
<evidence type="ECO:0000256" key="9">
    <source>
        <dbReference type="ARBA" id="ARBA00069709"/>
    </source>
</evidence>
<protein>
    <recommendedName>
        <fullName evidence="9">3-oxosteroid 1-dehydrogenase</fullName>
        <ecNumber evidence="8">1.3.99.4</ecNumber>
    </recommendedName>
</protein>
<dbReference type="PANTHER" id="PTHR43400">
    <property type="entry name" value="FUMARATE REDUCTASE"/>
    <property type="match status" value="1"/>
</dbReference>
<comment type="similarity">
    <text evidence="7">Belongs to the FAD-dependent oxidoreductase 2 family. 3-oxosteroid dehydrogenase subfamily.</text>
</comment>
<dbReference type="SUPFAM" id="SSF56425">
    <property type="entry name" value="Succinate dehydrogenase/fumarate reductase flavoprotein, catalytic domain"/>
    <property type="match status" value="1"/>
</dbReference>
<comment type="catalytic activity">
    <reaction evidence="6">
        <text>a 3-oxosteroid + A = a 3-oxo-Delta(1)-steroid + AH2</text>
        <dbReference type="Rhea" id="RHEA:13329"/>
        <dbReference type="ChEBI" id="CHEBI:13193"/>
        <dbReference type="ChEBI" id="CHEBI:17499"/>
        <dbReference type="ChEBI" id="CHEBI:20156"/>
        <dbReference type="ChEBI" id="CHEBI:47788"/>
        <dbReference type="EC" id="1.3.99.4"/>
    </reaction>
</comment>
<reference evidence="11" key="4">
    <citation type="submission" date="2023-12" db="EMBL/GenBank/DDBJ databases">
        <authorList>
            <person name="Sun Q."/>
            <person name="Inoue M."/>
        </authorList>
    </citation>
    <scope>NUCLEOTIDE SEQUENCE</scope>
    <source>
        <strain evidence="11">JCM 10667</strain>
    </source>
</reference>
<organism evidence="12 13">
    <name type="scientific">Actinomadura livida</name>
    <dbReference type="NCBI Taxonomy" id="79909"/>
    <lineage>
        <taxon>Bacteria</taxon>
        <taxon>Bacillati</taxon>
        <taxon>Actinomycetota</taxon>
        <taxon>Actinomycetes</taxon>
        <taxon>Streptosporangiales</taxon>
        <taxon>Thermomonosporaceae</taxon>
        <taxon>Actinomadura</taxon>
    </lineage>
</organism>
<evidence type="ECO:0000256" key="7">
    <source>
        <dbReference type="ARBA" id="ARBA00061147"/>
    </source>
</evidence>
<keyword evidence="14" id="KW-1185">Reference proteome</keyword>
<reference evidence="14" key="2">
    <citation type="journal article" date="2019" name="Int. J. Syst. Evol. Microbiol.">
        <title>The Global Catalogue of Microorganisms (GCM) 10K type strain sequencing project: providing services to taxonomists for standard genome sequencing and annotation.</title>
        <authorList>
            <consortium name="The Broad Institute Genomics Platform"/>
            <consortium name="The Broad Institute Genome Sequencing Center for Infectious Disease"/>
            <person name="Wu L."/>
            <person name="Ma J."/>
        </authorList>
    </citation>
    <scope>NUCLEOTIDE SEQUENCE [LARGE SCALE GENOMIC DNA]</scope>
    <source>
        <strain evidence="14">JCM 10667</strain>
    </source>
</reference>
<evidence type="ECO:0000256" key="4">
    <source>
        <dbReference type="ARBA" id="ARBA00023002"/>
    </source>
</evidence>
<evidence type="ECO:0000313" key="14">
    <source>
        <dbReference type="Proteomes" id="UP001501427"/>
    </source>
</evidence>
<keyword evidence="2" id="KW-0285">Flavoprotein</keyword>
<evidence type="ECO:0000256" key="8">
    <source>
        <dbReference type="ARBA" id="ARBA00066536"/>
    </source>
</evidence>
<dbReference type="Proteomes" id="UP000549343">
    <property type="component" value="Unassembled WGS sequence"/>
</dbReference>
<keyword evidence="4" id="KW-0560">Oxidoreductase</keyword>
<evidence type="ECO:0000256" key="3">
    <source>
        <dbReference type="ARBA" id="ARBA00022827"/>
    </source>
</evidence>
<dbReference type="PANTHER" id="PTHR43400:SF10">
    <property type="entry name" value="3-OXOSTEROID 1-DEHYDROGENASE"/>
    <property type="match status" value="1"/>
</dbReference>
<evidence type="ECO:0000256" key="6">
    <source>
        <dbReference type="ARBA" id="ARBA00051951"/>
    </source>
</evidence>
<dbReference type="InterPro" id="IPR003953">
    <property type="entry name" value="FAD-dep_OxRdtase_2_FAD-bd"/>
</dbReference>
<comment type="caution">
    <text evidence="12">The sequence shown here is derived from an EMBL/GenBank/DDBJ whole genome shotgun (WGS) entry which is preliminary data.</text>
</comment>
<evidence type="ECO:0000256" key="2">
    <source>
        <dbReference type="ARBA" id="ARBA00022630"/>
    </source>
</evidence>
<evidence type="ECO:0000259" key="10">
    <source>
        <dbReference type="Pfam" id="PF00890"/>
    </source>
</evidence>
<dbReference type="SUPFAM" id="SSF51905">
    <property type="entry name" value="FAD/NAD(P)-binding domain"/>
    <property type="match status" value="1"/>
</dbReference>
<comment type="cofactor">
    <cofactor evidence="1">
        <name>FAD</name>
        <dbReference type="ChEBI" id="CHEBI:57692"/>
    </cofactor>
</comment>
<name>A0A7W7MZK0_9ACTN</name>
<keyword evidence="5" id="KW-0753">Steroid metabolism</keyword>
<dbReference type="FunFam" id="3.50.50.60:FF:000208">
    <property type="entry name" value="3-ketosteroid dehydrogenase"/>
    <property type="match status" value="1"/>
</dbReference>
<evidence type="ECO:0000313" key="13">
    <source>
        <dbReference type="Proteomes" id="UP000549343"/>
    </source>
</evidence>
<dbReference type="Pfam" id="PF00890">
    <property type="entry name" value="FAD_binding_2"/>
    <property type="match status" value="1"/>
</dbReference>
<dbReference type="AlphaFoldDB" id="A0A7W7MZK0"/>